<evidence type="ECO:0000256" key="7">
    <source>
        <dbReference type="SAM" id="Phobius"/>
    </source>
</evidence>
<dbReference type="Proteomes" id="UP000722121">
    <property type="component" value="Unassembled WGS sequence"/>
</dbReference>
<dbReference type="PANTHER" id="PTHR43266">
    <property type="entry name" value="MACROLIDE-EFFLUX PROTEIN"/>
    <property type="match status" value="1"/>
</dbReference>
<keyword evidence="5 7" id="KW-1133">Transmembrane helix</keyword>
<dbReference type="SUPFAM" id="SSF103473">
    <property type="entry name" value="MFS general substrate transporter"/>
    <property type="match status" value="1"/>
</dbReference>
<sequence length="556" mass="61935">MPSIRRSDLVYLNITQFLGVLNDNLYKLLMIFLLIHVEGEAKSSVILSLAGGVFVLPFLLFTPFAGGLADKYSKRNIIIGCKFLEIIVMGLAALTFYLQSPIGCYTVLFLMAMQSALFAPSKYGIIPEIVGAKQIVKANGLITSLTFIAVIMGSFLASFIAERLDGHYVYAGLLCILIAIVGFVTSTRIHPLTPTHSPEKISPFFLREIHRTLLDSAKYKNLFIAIIGSAVFLFIGSYVQLNIIPYSIHSLGLTNTQGGYLFSVTAIGIGGGSLIAGKVIGRYGNLSSTVVGGIGVSFCLLLLNLLPYTLYSAIPLLFFLGLAGSFFIVPFDSFIQIVTPRKKIGKYVAASTFLAFVGVLLSAVFLYLVNDMLQVSASRGFLIVGSLTLLMTLIISYFILNHLVPTLCHFYARARYQIEVEGTNILTEEKHKLVICLSNHWKNLFFFWAIEKRPTRIVIETDRKNFRLLRPFSRALNLFIIDKFPPEENDSYFSQIFASLEEGESILFLTNRPTSEIQHHQSLFEKQLSHPMMLIEMNVDQTSLPLINVTLHKRSE</sequence>
<feature type="transmembrane region" description="Helical" evidence="7">
    <location>
        <begin position="167"/>
        <end position="185"/>
    </location>
</feature>
<keyword evidence="2" id="KW-0813">Transport</keyword>
<gene>
    <name evidence="9" type="ORF">JYU14_04980</name>
</gene>
<feature type="transmembrane region" description="Helical" evidence="7">
    <location>
        <begin position="347"/>
        <end position="369"/>
    </location>
</feature>
<feature type="domain" description="Major facilitator superfamily (MFS) profile" evidence="8">
    <location>
        <begin position="8"/>
        <end position="403"/>
    </location>
</feature>
<feature type="transmembrane region" description="Helical" evidence="7">
    <location>
        <begin position="138"/>
        <end position="161"/>
    </location>
</feature>
<accession>A0ABS3AV01</accession>
<feature type="transmembrane region" description="Helical" evidence="7">
    <location>
        <begin position="289"/>
        <end position="310"/>
    </location>
</feature>
<evidence type="ECO:0000313" key="10">
    <source>
        <dbReference type="Proteomes" id="UP000722121"/>
    </source>
</evidence>
<dbReference type="PANTHER" id="PTHR43266:SF2">
    <property type="entry name" value="MAJOR FACILITATOR SUPERFAMILY (MFS) PROFILE DOMAIN-CONTAINING PROTEIN"/>
    <property type="match status" value="1"/>
</dbReference>
<dbReference type="EMBL" id="JAFITR010000138">
    <property type="protein sequence ID" value="MBN4067418.1"/>
    <property type="molecule type" value="Genomic_DNA"/>
</dbReference>
<keyword evidence="3" id="KW-1003">Cell membrane</keyword>
<dbReference type="Gene3D" id="1.20.1250.20">
    <property type="entry name" value="MFS general substrate transporter like domains"/>
    <property type="match status" value="1"/>
</dbReference>
<keyword evidence="4 7" id="KW-0812">Transmembrane</keyword>
<feature type="transmembrane region" description="Helical" evidence="7">
    <location>
        <begin position="77"/>
        <end position="99"/>
    </location>
</feature>
<dbReference type="InterPro" id="IPR036259">
    <property type="entry name" value="MFS_trans_sf"/>
</dbReference>
<comment type="caution">
    <text evidence="9">The sequence shown here is derived from an EMBL/GenBank/DDBJ whole genome shotgun (WGS) entry which is preliminary data.</text>
</comment>
<feature type="transmembrane region" description="Helical" evidence="7">
    <location>
        <begin position="221"/>
        <end position="239"/>
    </location>
</feature>
<reference evidence="9 10" key="1">
    <citation type="submission" date="2021-02" db="EMBL/GenBank/DDBJ databases">
        <title>Activity-based single-cell genomes from oceanic crustal fluid captures similar information to metagenomic and metatranscriptomic surveys with orders of magnitude less sampling.</title>
        <authorList>
            <person name="D'Angelo T.S."/>
            <person name="Orcutt B.N."/>
        </authorList>
    </citation>
    <scope>NUCLEOTIDE SEQUENCE [LARGE SCALE GENOMIC DNA]</scope>
    <source>
        <strain evidence="9">AH-315-G07</strain>
    </source>
</reference>
<comment type="subcellular location">
    <subcellularLocation>
        <location evidence="1">Cell membrane</location>
        <topology evidence="1">Multi-pass membrane protein</topology>
    </subcellularLocation>
</comment>
<keyword evidence="6 7" id="KW-0472">Membrane</keyword>
<feature type="transmembrane region" description="Helical" evidence="7">
    <location>
        <begin position="12"/>
        <end position="37"/>
    </location>
</feature>
<proteinExistence type="predicted"/>
<dbReference type="InterPro" id="IPR020846">
    <property type="entry name" value="MFS_dom"/>
</dbReference>
<evidence type="ECO:0000313" key="9">
    <source>
        <dbReference type="EMBL" id="MBN4067418.1"/>
    </source>
</evidence>
<keyword evidence="10" id="KW-1185">Reference proteome</keyword>
<evidence type="ECO:0000256" key="1">
    <source>
        <dbReference type="ARBA" id="ARBA00004651"/>
    </source>
</evidence>
<feature type="transmembrane region" description="Helical" evidence="7">
    <location>
        <begin position="381"/>
        <end position="400"/>
    </location>
</feature>
<protein>
    <submittedName>
        <fullName evidence="9">MFS transporter</fullName>
    </submittedName>
</protein>
<evidence type="ECO:0000256" key="5">
    <source>
        <dbReference type="ARBA" id="ARBA00022989"/>
    </source>
</evidence>
<evidence type="ECO:0000259" key="8">
    <source>
        <dbReference type="PROSITE" id="PS50850"/>
    </source>
</evidence>
<organism evidence="9 10">
    <name type="scientific">Simkania negevensis</name>
    <dbReference type="NCBI Taxonomy" id="83561"/>
    <lineage>
        <taxon>Bacteria</taxon>
        <taxon>Pseudomonadati</taxon>
        <taxon>Chlamydiota</taxon>
        <taxon>Chlamydiia</taxon>
        <taxon>Parachlamydiales</taxon>
        <taxon>Simkaniaceae</taxon>
        <taxon>Simkania</taxon>
    </lineage>
</organism>
<evidence type="ECO:0000256" key="2">
    <source>
        <dbReference type="ARBA" id="ARBA00022448"/>
    </source>
</evidence>
<dbReference type="Pfam" id="PF07690">
    <property type="entry name" value="MFS_1"/>
    <property type="match status" value="1"/>
</dbReference>
<evidence type="ECO:0000256" key="6">
    <source>
        <dbReference type="ARBA" id="ARBA00023136"/>
    </source>
</evidence>
<feature type="transmembrane region" description="Helical" evidence="7">
    <location>
        <begin position="43"/>
        <end position="65"/>
    </location>
</feature>
<evidence type="ECO:0000256" key="4">
    <source>
        <dbReference type="ARBA" id="ARBA00022692"/>
    </source>
</evidence>
<dbReference type="CDD" id="cd06173">
    <property type="entry name" value="MFS_MefA_like"/>
    <property type="match status" value="1"/>
</dbReference>
<name>A0ABS3AV01_9BACT</name>
<feature type="transmembrane region" description="Helical" evidence="7">
    <location>
        <begin position="259"/>
        <end position="277"/>
    </location>
</feature>
<feature type="transmembrane region" description="Helical" evidence="7">
    <location>
        <begin position="316"/>
        <end position="335"/>
    </location>
</feature>
<dbReference type="InterPro" id="IPR011701">
    <property type="entry name" value="MFS"/>
</dbReference>
<dbReference type="PROSITE" id="PS50850">
    <property type="entry name" value="MFS"/>
    <property type="match status" value="1"/>
</dbReference>
<evidence type="ECO:0000256" key="3">
    <source>
        <dbReference type="ARBA" id="ARBA00022475"/>
    </source>
</evidence>